<organism evidence="4 5">
    <name type="scientific">Alloalcanivorax venustensis ISO4</name>
    <dbReference type="NCBI Taxonomy" id="1177184"/>
    <lineage>
        <taxon>Bacteria</taxon>
        <taxon>Pseudomonadati</taxon>
        <taxon>Pseudomonadota</taxon>
        <taxon>Gammaproteobacteria</taxon>
        <taxon>Oceanospirillales</taxon>
        <taxon>Alcanivoracaceae</taxon>
        <taxon>Alloalcanivorax</taxon>
    </lineage>
</organism>
<gene>
    <name evidence="4" type="ORF">ISO4_02751</name>
</gene>
<dbReference type="InterPro" id="IPR003423">
    <property type="entry name" value="OMP_efflux"/>
</dbReference>
<keyword evidence="3" id="KW-0175">Coiled coil</keyword>
<keyword evidence="2" id="KW-0812">Transmembrane</keyword>
<dbReference type="Pfam" id="PF02321">
    <property type="entry name" value="OEP"/>
    <property type="match status" value="2"/>
</dbReference>
<evidence type="ECO:0000256" key="2">
    <source>
        <dbReference type="RuleBase" id="RU362097"/>
    </source>
</evidence>
<dbReference type="Gene3D" id="2.20.200.10">
    <property type="entry name" value="Outer membrane efflux proteins (OEP)"/>
    <property type="match status" value="1"/>
</dbReference>
<dbReference type="InterPro" id="IPR010131">
    <property type="entry name" value="MdtP/NodT-like"/>
</dbReference>
<dbReference type="PANTHER" id="PTHR30203">
    <property type="entry name" value="OUTER MEMBRANE CATION EFFLUX PROTEIN"/>
    <property type="match status" value="1"/>
</dbReference>
<accession>A0ABS0AJ52</accession>
<dbReference type="PANTHER" id="PTHR30203:SF33">
    <property type="entry name" value="BLR4455 PROTEIN"/>
    <property type="match status" value="1"/>
</dbReference>
<keyword evidence="2" id="KW-1134">Transmembrane beta strand</keyword>
<feature type="signal peptide" evidence="2">
    <location>
        <begin position="1"/>
        <end position="27"/>
    </location>
</feature>
<feature type="coiled-coil region" evidence="3">
    <location>
        <begin position="373"/>
        <end position="438"/>
    </location>
</feature>
<protein>
    <submittedName>
        <fullName evidence="4">NodT family RND efflux system outer membrane lipoprotein</fullName>
    </submittedName>
</protein>
<keyword evidence="5" id="KW-1185">Reference proteome</keyword>
<evidence type="ECO:0000313" key="5">
    <source>
        <dbReference type="Proteomes" id="UP000644441"/>
    </source>
</evidence>
<keyword evidence="2" id="KW-0732">Signal</keyword>
<evidence type="ECO:0000313" key="4">
    <source>
        <dbReference type="EMBL" id="MBF5054149.1"/>
    </source>
</evidence>
<dbReference type="EMBL" id="ARXR01000031">
    <property type="protein sequence ID" value="MBF5054149.1"/>
    <property type="molecule type" value="Genomic_DNA"/>
</dbReference>
<dbReference type="SUPFAM" id="SSF56954">
    <property type="entry name" value="Outer membrane efflux proteins (OEP)"/>
    <property type="match status" value="1"/>
</dbReference>
<dbReference type="NCBIfam" id="TIGR01845">
    <property type="entry name" value="outer_NodT"/>
    <property type="match status" value="1"/>
</dbReference>
<evidence type="ECO:0000256" key="1">
    <source>
        <dbReference type="ARBA" id="ARBA00007613"/>
    </source>
</evidence>
<comment type="caution">
    <text evidence="4">The sequence shown here is derived from an EMBL/GenBank/DDBJ whole genome shotgun (WGS) entry which is preliminary data.</text>
</comment>
<dbReference type="Proteomes" id="UP000644441">
    <property type="component" value="Unassembled WGS sequence"/>
</dbReference>
<keyword evidence="2" id="KW-0472">Membrane</keyword>
<dbReference type="Gene3D" id="1.20.1600.10">
    <property type="entry name" value="Outer membrane efflux proteins (OEP)"/>
    <property type="match status" value="1"/>
</dbReference>
<keyword evidence="2 4" id="KW-0449">Lipoprotein</keyword>
<comment type="similarity">
    <text evidence="1 2">Belongs to the outer membrane factor (OMF) (TC 1.B.17) family.</text>
</comment>
<proteinExistence type="inferred from homology"/>
<comment type="subcellular location">
    <subcellularLocation>
        <location evidence="2">Cell outer membrane</location>
        <topology evidence="2">Lipid-anchor</topology>
    </subcellularLocation>
</comment>
<reference evidence="4 5" key="1">
    <citation type="submission" date="2012-09" db="EMBL/GenBank/DDBJ databases">
        <title>Genome Sequence of alkane-degrading Bacterium Alcanivorax venustensis ISO4.</title>
        <authorList>
            <person name="Lai Q."/>
            <person name="Shao Z."/>
        </authorList>
    </citation>
    <scope>NUCLEOTIDE SEQUENCE [LARGE SCALE GENOMIC DNA]</scope>
    <source>
        <strain evidence="4 5">ISO4</strain>
    </source>
</reference>
<evidence type="ECO:0000256" key="3">
    <source>
        <dbReference type="SAM" id="Coils"/>
    </source>
</evidence>
<sequence length="463" mass="50805">MHPLVVSWSRARAAVLSALLLALAACAGQPPSSSPPVATPELFSRSGEAAAPQQWWVAFDDAALNRLVDRALGANLDLQAAYQRLNQARAVRARQEAGLFPSLEARAGAERRDDGDSETDLFSAGLAAEYELDLWGRVGAQADAEAFRVAASGADYQAAALSLAAEVANTWFELLTQRTQQELASAQLDTNRDVLSLIRARFGIGESASADVLRQRQLVEASREQLLTVQARTRVIEHQLAVLLGEPPKGVVFPDDGTLPALPPLPATGVPAELVRRRPDLRQAYFQLQAADADLASAVAERFPRLTLSASLSNETTDSEALFDDWLATLAGNLVLPLIDGGQRRAEARRFRSLREQRLYEYGQATLVAFQEVEDALVQERQQQRRMESLREQLALADSAYRQLRIQYVNGAVGYLEVLSALQERQELRRTLITARQELLAFRVALYRALAGGFPVPEEEENA</sequence>
<feature type="chain" id="PRO_5044964590" evidence="2">
    <location>
        <begin position="28"/>
        <end position="463"/>
    </location>
</feature>
<keyword evidence="2" id="KW-0564">Palmitate</keyword>
<name>A0ABS0AJ52_9GAMM</name>
<dbReference type="RefSeq" id="WP_194856615.1">
    <property type="nucleotide sequence ID" value="NZ_ARXR01000031.1"/>
</dbReference>